<dbReference type="EMBL" id="ML120404">
    <property type="protein sequence ID" value="RPA97485.1"/>
    <property type="molecule type" value="Genomic_DNA"/>
</dbReference>
<evidence type="ECO:0000256" key="1">
    <source>
        <dbReference type="SAM" id="MobiDB-lite"/>
    </source>
</evidence>
<protein>
    <submittedName>
        <fullName evidence="2">Uncharacterized protein</fullName>
    </submittedName>
</protein>
<organism evidence="2 3">
    <name type="scientific">Choiromyces venosus 120613-1</name>
    <dbReference type="NCBI Taxonomy" id="1336337"/>
    <lineage>
        <taxon>Eukaryota</taxon>
        <taxon>Fungi</taxon>
        <taxon>Dikarya</taxon>
        <taxon>Ascomycota</taxon>
        <taxon>Pezizomycotina</taxon>
        <taxon>Pezizomycetes</taxon>
        <taxon>Pezizales</taxon>
        <taxon>Tuberaceae</taxon>
        <taxon>Choiromyces</taxon>
    </lineage>
</organism>
<reference evidence="2 3" key="1">
    <citation type="journal article" date="2018" name="Nat. Ecol. Evol.">
        <title>Pezizomycetes genomes reveal the molecular basis of ectomycorrhizal truffle lifestyle.</title>
        <authorList>
            <person name="Murat C."/>
            <person name="Payen T."/>
            <person name="Noel B."/>
            <person name="Kuo A."/>
            <person name="Morin E."/>
            <person name="Chen J."/>
            <person name="Kohler A."/>
            <person name="Krizsan K."/>
            <person name="Balestrini R."/>
            <person name="Da Silva C."/>
            <person name="Montanini B."/>
            <person name="Hainaut M."/>
            <person name="Levati E."/>
            <person name="Barry K.W."/>
            <person name="Belfiori B."/>
            <person name="Cichocki N."/>
            <person name="Clum A."/>
            <person name="Dockter R.B."/>
            <person name="Fauchery L."/>
            <person name="Guy J."/>
            <person name="Iotti M."/>
            <person name="Le Tacon F."/>
            <person name="Lindquist E.A."/>
            <person name="Lipzen A."/>
            <person name="Malagnac F."/>
            <person name="Mello A."/>
            <person name="Molinier V."/>
            <person name="Miyauchi S."/>
            <person name="Poulain J."/>
            <person name="Riccioni C."/>
            <person name="Rubini A."/>
            <person name="Sitrit Y."/>
            <person name="Splivallo R."/>
            <person name="Traeger S."/>
            <person name="Wang M."/>
            <person name="Zifcakova L."/>
            <person name="Wipf D."/>
            <person name="Zambonelli A."/>
            <person name="Paolocci F."/>
            <person name="Nowrousian M."/>
            <person name="Ottonello S."/>
            <person name="Baldrian P."/>
            <person name="Spatafora J.W."/>
            <person name="Henrissat B."/>
            <person name="Nagy L.G."/>
            <person name="Aury J.M."/>
            <person name="Wincker P."/>
            <person name="Grigoriev I.V."/>
            <person name="Bonfante P."/>
            <person name="Martin F.M."/>
        </authorList>
    </citation>
    <scope>NUCLEOTIDE SEQUENCE [LARGE SCALE GENOMIC DNA]</scope>
    <source>
        <strain evidence="2 3">120613-1</strain>
    </source>
</reference>
<gene>
    <name evidence="2" type="ORF">L873DRAFT_1790974</name>
</gene>
<name>A0A3N4JGU4_9PEZI</name>
<feature type="region of interest" description="Disordered" evidence="1">
    <location>
        <begin position="1"/>
        <end position="95"/>
    </location>
</feature>
<evidence type="ECO:0000313" key="2">
    <source>
        <dbReference type="EMBL" id="RPA97485.1"/>
    </source>
</evidence>
<evidence type="ECO:0000313" key="3">
    <source>
        <dbReference type="Proteomes" id="UP000276215"/>
    </source>
</evidence>
<sequence length="191" mass="20514">MSLSHIFKRPQGTPCLSNHAATPPPSCPRSQRHPRGRRVYFCPSTATYPPPASSPTSIGAPSWATVTGKGKKKAPATLKPTLAAKPTSSANAPMPKKGITMRERRLVIKHDGSLLTPTAMELQDAINTMLSFIYIQTVSFTGGNITLTNMETIKVTSLKSKASAFHHLIPPATTIHLDTLATQLLVHSLPT</sequence>
<dbReference type="AlphaFoldDB" id="A0A3N4JGU4"/>
<dbReference type="OrthoDB" id="3737666at2759"/>
<keyword evidence="3" id="KW-1185">Reference proteome</keyword>
<proteinExistence type="predicted"/>
<dbReference type="Proteomes" id="UP000276215">
    <property type="component" value="Unassembled WGS sequence"/>
</dbReference>
<accession>A0A3N4JGU4</accession>